<dbReference type="InterPro" id="IPR013578">
    <property type="entry name" value="Peptidase_M16C_assoc"/>
</dbReference>
<dbReference type="Proteomes" id="UP000007875">
    <property type="component" value="Unassembled WGS sequence"/>
</dbReference>
<dbReference type="SUPFAM" id="SSF63411">
    <property type="entry name" value="LuxS/MPP-like metallohydrolase"/>
    <property type="match status" value="4"/>
</dbReference>
<dbReference type="PANTHER" id="PTHR43016">
    <property type="entry name" value="PRESEQUENCE PROTEASE"/>
    <property type="match status" value="1"/>
</dbReference>
<proteinExistence type="inferred from homology"/>
<keyword evidence="8" id="KW-0862">Zinc</keyword>
<dbReference type="Pfam" id="PF22516">
    <property type="entry name" value="PreP_C"/>
    <property type="match status" value="1"/>
</dbReference>
<dbReference type="FunFam" id="3.30.830.10:FF:000011">
    <property type="entry name" value="Presequence protease, mitochondrial"/>
    <property type="match status" value="1"/>
</dbReference>
<comment type="similarity">
    <text evidence="3">Belongs to the peptidase M16 family. PreP subfamily.</text>
</comment>
<organism evidence="14 15">
    <name type="scientific">Ciona savignyi</name>
    <name type="common">Pacific transparent sea squirt</name>
    <dbReference type="NCBI Taxonomy" id="51511"/>
    <lineage>
        <taxon>Eukaryota</taxon>
        <taxon>Metazoa</taxon>
        <taxon>Chordata</taxon>
        <taxon>Tunicata</taxon>
        <taxon>Ascidiacea</taxon>
        <taxon>Phlebobranchia</taxon>
        <taxon>Cionidae</taxon>
        <taxon>Ciona</taxon>
    </lineage>
</organism>
<dbReference type="Ensembl" id="ENSCSAVT00000014563.1">
    <property type="protein sequence ID" value="ENSCSAVP00000014398.1"/>
    <property type="gene ID" value="ENSCSAVG00000008430.1"/>
</dbReference>
<dbReference type="FunCoup" id="H2Z9Y3">
    <property type="interactions" value="285"/>
</dbReference>
<evidence type="ECO:0000256" key="2">
    <source>
        <dbReference type="ARBA" id="ARBA00004173"/>
    </source>
</evidence>
<comment type="subcellular location">
    <subcellularLocation>
        <location evidence="2">Mitochondrion</location>
    </subcellularLocation>
</comment>
<dbReference type="InterPro" id="IPR007863">
    <property type="entry name" value="Peptidase_M16_C"/>
</dbReference>
<evidence type="ECO:0000256" key="4">
    <source>
        <dbReference type="ARBA" id="ARBA00020167"/>
    </source>
</evidence>
<dbReference type="GO" id="GO:0016485">
    <property type="term" value="P:protein processing"/>
    <property type="evidence" value="ECO:0007669"/>
    <property type="project" value="TreeGrafter"/>
</dbReference>
<dbReference type="OMA" id="NYLYYIR"/>
<accession>H2Z9Y3</accession>
<evidence type="ECO:0000256" key="1">
    <source>
        <dbReference type="ARBA" id="ARBA00001947"/>
    </source>
</evidence>
<reference evidence="14" key="2">
    <citation type="submission" date="2025-08" db="UniProtKB">
        <authorList>
            <consortium name="Ensembl"/>
        </authorList>
    </citation>
    <scope>IDENTIFICATION</scope>
</reference>
<evidence type="ECO:0000256" key="8">
    <source>
        <dbReference type="ARBA" id="ARBA00022833"/>
    </source>
</evidence>
<evidence type="ECO:0000256" key="9">
    <source>
        <dbReference type="ARBA" id="ARBA00022946"/>
    </source>
</evidence>
<dbReference type="FunFam" id="3.30.830.10:FF:000013">
    <property type="entry name" value="Mitochondrial presequence protease"/>
    <property type="match status" value="1"/>
</dbReference>
<feature type="domain" description="Peptidase M16C associated" evidence="13">
    <location>
        <begin position="456"/>
        <end position="734"/>
    </location>
</feature>
<evidence type="ECO:0000259" key="13">
    <source>
        <dbReference type="SMART" id="SM01264"/>
    </source>
</evidence>
<dbReference type="GO" id="GO:0004222">
    <property type="term" value="F:metalloendopeptidase activity"/>
    <property type="evidence" value="ECO:0007669"/>
    <property type="project" value="TreeGrafter"/>
</dbReference>
<evidence type="ECO:0000256" key="11">
    <source>
        <dbReference type="ARBA" id="ARBA00023128"/>
    </source>
</evidence>
<dbReference type="FunFam" id="3.30.830.10:FF:000009">
    <property type="entry name" value="Presequence protease, mitochondrial"/>
    <property type="match status" value="1"/>
</dbReference>
<dbReference type="STRING" id="51511.ENSCSAVP00000014398"/>
<keyword evidence="15" id="KW-1185">Reference proteome</keyword>
<evidence type="ECO:0000256" key="10">
    <source>
        <dbReference type="ARBA" id="ARBA00023049"/>
    </source>
</evidence>
<keyword evidence="7" id="KW-0378">Hydrolase</keyword>
<dbReference type="InParanoid" id="H2Z9Y3"/>
<dbReference type="GeneTree" id="ENSGT00390000018381"/>
<dbReference type="eggNOG" id="KOG2019">
    <property type="taxonomic scope" value="Eukaryota"/>
</dbReference>
<reference evidence="14" key="3">
    <citation type="submission" date="2025-09" db="UniProtKB">
        <authorList>
            <consortium name="Ensembl"/>
        </authorList>
    </citation>
    <scope>IDENTIFICATION</scope>
</reference>
<keyword evidence="10" id="KW-0482">Metalloprotease</keyword>
<evidence type="ECO:0000256" key="6">
    <source>
        <dbReference type="ARBA" id="ARBA00022723"/>
    </source>
</evidence>
<protein>
    <recommendedName>
        <fullName evidence="4">Presequence protease, mitochondrial</fullName>
    </recommendedName>
    <alternativeName>
        <fullName evidence="12">Pitrilysin metalloproteinase 1</fullName>
    </alternativeName>
</protein>
<dbReference type="Gene3D" id="3.30.830.10">
    <property type="entry name" value="Metalloenzyme, LuxS/M16 peptidase-like"/>
    <property type="match status" value="4"/>
</dbReference>
<dbReference type="AlphaFoldDB" id="H2Z9Y3"/>
<dbReference type="Pfam" id="PF05193">
    <property type="entry name" value="Peptidase_M16_C"/>
    <property type="match status" value="1"/>
</dbReference>
<comment type="cofactor">
    <cofactor evidence="1">
        <name>Zn(2+)</name>
        <dbReference type="ChEBI" id="CHEBI:29105"/>
    </cofactor>
</comment>
<dbReference type="InterPro" id="IPR011249">
    <property type="entry name" value="Metalloenz_LuxS/M16"/>
</dbReference>
<evidence type="ECO:0000313" key="15">
    <source>
        <dbReference type="Proteomes" id="UP000007875"/>
    </source>
</evidence>
<keyword evidence="6" id="KW-0479">Metal-binding</keyword>
<dbReference type="PANTHER" id="PTHR43016:SF13">
    <property type="entry name" value="PRESEQUENCE PROTEASE, MITOCHONDRIAL"/>
    <property type="match status" value="1"/>
</dbReference>
<keyword evidence="5" id="KW-0645">Protease</keyword>
<keyword evidence="9" id="KW-0809">Transit peptide</keyword>
<name>H2Z9Y3_CIOSA</name>
<dbReference type="GO" id="GO:0046872">
    <property type="term" value="F:metal ion binding"/>
    <property type="evidence" value="ECO:0007669"/>
    <property type="project" value="UniProtKB-KW"/>
</dbReference>
<dbReference type="Pfam" id="PF00675">
    <property type="entry name" value="Peptidase_M16"/>
    <property type="match status" value="1"/>
</dbReference>
<evidence type="ECO:0000256" key="3">
    <source>
        <dbReference type="ARBA" id="ARBA00007575"/>
    </source>
</evidence>
<dbReference type="GO" id="GO:0005759">
    <property type="term" value="C:mitochondrial matrix"/>
    <property type="evidence" value="ECO:0007669"/>
    <property type="project" value="TreeGrafter"/>
</dbReference>
<dbReference type="InterPro" id="IPR055130">
    <property type="entry name" value="PreP_C"/>
</dbReference>
<keyword evidence="11" id="KW-0496">Mitochondrion</keyword>
<dbReference type="SMART" id="SM01264">
    <property type="entry name" value="M16C_associated"/>
    <property type="match status" value="1"/>
</dbReference>
<evidence type="ECO:0000256" key="5">
    <source>
        <dbReference type="ARBA" id="ARBA00022670"/>
    </source>
</evidence>
<evidence type="ECO:0000313" key="14">
    <source>
        <dbReference type="Ensembl" id="ENSCSAVP00000014398.1"/>
    </source>
</evidence>
<evidence type="ECO:0000256" key="7">
    <source>
        <dbReference type="ARBA" id="ARBA00022801"/>
    </source>
</evidence>
<dbReference type="Pfam" id="PF08367">
    <property type="entry name" value="M16C_assoc"/>
    <property type="match status" value="2"/>
</dbReference>
<reference evidence="15" key="1">
    <citation type="submission" date="2003-08" db="EMBL/GenBank/DDBJ databases">
        <authorList>
            <person name="Birren B."/>
            <person name="Nusbaum C."/>
            <person name="Abebe A."/>
            <person name="Abouelleil A."/>
            <person name="Adekoya E."/>
            <person name="Ait-zahra M."/>
            <person name="Allen N."/>
            <person name="Allen T."/>
            <person name="An P."/>
            <person name="Anderson M."/>
            <person name="Anderson S."/>
            <person name="Arachchi H."/>
            <person name="Armbruster J."/>
            <person name="Bachantsang P."/>
            <person name="Baldwin J."/>
            <person name="Barry A."/>
            <person name="Bayul T."/>
            <person name="Blitshsteyn B."/>
            <person name="Bloom T."/>
            <person name="Blye J."/>
            <person name="Boguslavskiy L."/>
            <person name="Borowsky M."/>
            <person name="Boukhgalter B."/>
            <person name="Brunache A."/>
            <person name="Butler J."/>
            <person name="Calixte N."/>
            <person name="Calvo S."/>
            <person name="Camarata J."/>
            <person name="Campo K."/>
            <person name="Chang J."/>
            <person name="Cheshatsang Y."/>
            <person name="Citroen M."/>
            <person name="Collymore A."/>
            <person name="Considine T."/>
            <person name="Cook A."/>
            <person name="Cooke P."/>
            <person name="Corum B."/>
            <person name="Cuomo C."/>
            <person name="David R."/>
            <person name="Dawoe T."/>
            <person name="Degray S."/>
            <person name="Dodge S."/>
            <person name="Dooley K."/>
            <person name="Dorje P."/>
            <person name="Dorjee K."/>
            <person name="Dorris L."/>
            <person name="Duffey N."/>
            <person name="Dupes A."/>
            <person name="Elkins T."/>
            <person name="Engels R."/>
            <person name="Erickson J."/>
            <person name="Farina A."/>
            <person name="Faro S."/>
            <person name="Ferreira P."/>
            <person name="Fischer H."/>
            <person name="Fitzgerald M."/>
            <person name="Foley K."/>
            <person name="Gage D."/>
            <person name="Galagan J."/>
            <person name="Gearin G."/>
            <person name="Gnerre S."/>
            <person name="Gnirke A."/>
            <person name="Goyette A."/>
            <person name="Graham J."/>
            <person name="Grandbois E."/>
            <person name="Gyaltsen K."/>
            <person name="Hafez N."/>
            <person name="Hagopian D."/>
            <person name="Hagos B."/>
            <person name="Hall J."/>
            <person name="Hatcher B."/>
            <person name="Heller A."/>
            <person name="Higgins H."/>
            <person name="Honan T."/>
            <person name="Horn A."/>
            <person name="Houde N."/>
            <person name="Hughes L."/>
            <person name="Hulme W."/>
            <person name="Husby E."/>
            <person name="Iliev I."/>
            <person name="Jaffe D."/>
            <person name="Jones C."/>
            <person name="Kamal M."/>
            <person name="Kamat A."/>
            <person name="Kamvysselis M."/>
            <person name="Karlsson E."/>
            <person name="Kells C."/>
            <person name="Kieu A."/>
            <person name="Kisner P."/>
            <person name="Kodira C."/>
            <person name="Kulbokas E."/>
            <person name="Labutti K."/>
            <person name="Lama D."/>
            <person name="Landers T."/>
            <person name="Leger J."/>
            <person name="Levine S."/>
            <person name="Lewis D."/>
            <person name="Lewis T."/>
            <person name="Lindblad-toh K."/>
            <person name="Liu X."/>
            <person name="Lokyitsang T."/>
            <person name="Lokyitsang Y."/>
            <person name="Lucien O."/>
            <person name="Lui A."/>
            <person name="Ma L.J."/>
            <person name="Mabbitt R."/>
            <person name="Macdonald J."/>
            <person name="Maclean C."/>
            <person name="Major J."/>
            <person name="Manning J."/>
            <person name="Marabella R."/>
            <person name="Maru K."/>
            <person name="Matthews C."/>
            <person name="Mauceli E."/>
            <person name="Mccarthy M."/>
            <person name="Mcdonough S."/>
            <person name="Mcghee T."/>
            <person name="Meldrim J."/>
            <person name="Meneus L."/>
            <person name="Mesirov J."/>
            <person name="Mihalev A."/>
            <person name="Mihova T."/>
            <person name="Mikkelsen T."/>
            <person name="Mlenga V."/>
            <person name="Moru K."/>
            <person name="Mozes J."/>
            <person name="Mulrain L."/>
            <person name="Munson G."/>
            <person name="Naylor J."/>
            <person name="Newes C."/>
            <person name="Nguyen C."/>
            <person name="Nguyen N."/>
            <person name="Nguyen T."/>
            <person name="Nicol R."/>
            <person name="Nielsen C."/>
            <person name="Nizzari M."/>
            <person name="Norbu C."/>
            <person name="Norbu N."/>
            <person name="O'donnell P."/>
            <person name="Okoawo O."/>
            <person name="O'leary S."/>
            <person name="Omotosho B."/>
            <person name="O'neill K."/>
            <person name="Osman S."/>
            <person name="Parker S."/>
            <person name="Perrin D."/>
            <person name="Phunkhang P."/>
            <person name="Piqani B."/>
            <person name="Purcell S."/>
            <person name="Rachupka T."/>
            <person name="Ramasamy U."/>
            <person name="Rameau R."/>
            <person name="Ray V."/>
            <person name="Raymond C."/>
            <person name="Retta R."/>
            <person name="Richardson S."/>
            <person name="Rise C."/>
            <person name="Rodriguez J."/>
            <person name="Rogers J."/>
            <person name="Rogov P."/>
            <person name="Rutman M."/>
            <person name="Schupbach R."/>
            <person name="Seaman C."/>
            <person name="Settipalli S."/>
            <person name="Sharpe T."/>
            <person name="Sheridan J."/>
            <person name="Sherpa N."/>
            <person name="Shi J."/>
            <person name="Smirnov S."/>
            <person name="Smith C."/>
            <person name="Sougnez C."/>
            <person name="Spencer B."/>
            <person name="Stalker J."/>
            <person name="Stange-thomann N."/>
            <person name="Stavropoulos S."/>
            <person name="Stetson K."/>
            <person name="Stone C."/>
            <person name="Stone S."/>
            <person name="Stubbs M."/>
            <person name="Talamas J."/>
            <person name="Tchuinga P."/>
            <person name="Tenzing P."/>
            <person name="Tesfaye S."/>
            <person name="Theodore J."/>
            <person name="Thoulutsang Y."/>
            <person name="Topham K."/>
            <person name="Towey S."/>
            <person name="Tsamla T."/>
            <person name="Tsomo N."/>
            <person name="Vallee D."/>
            <person name="Vassiliev H."/>
            <person name="Venkataraman V."/>
            <person name="Vinson J."/>
            <person name="Vo A."/>
            <person name="Wade C."/>
            <person name="Wang S."/>
            <person name="Wangchuk T."/>
            <person name="Wangdi T."/>
            <person name="Whittaker C."/>
            <person name="Wilkinson J."/>
            <person name="Wu Y."/>
            <person name="Wyman D."/>
            <person name="Yadav S."/>
            <person name="Yang S."/>
            <person name="Yang X."/>
            <person name="Yeager S."/>
            <person name="Yee E."/>
            <person name="Young G."/>
            <person name="Zainoun J."/>
            <person name="Zembeck L."/>
            <person name="Zimmer A."/>
            <person name="Zody M."/>
            <person name="Lander E."/>
        </authorList>
    </citation>
    <scope>NUCLEOTIDE SEQUENCE [LARGE SCALE GENOMIC DNA]</scope>
</reference>
<sequence length="1009" mass="114318">YLFSQVEDIPEFSMSAFELQHVKTGSDHLHLARDDKNNVFSVSLRTTPMNSTGVAHVLEHVALCGSHKFPVRDPFFKMLDRSMATFMNAMTGADYTVYPFSTQNEKDFQNLLSVYLDAVFYPRLQKLDFLQEGWRLEHEINTDPDSPIVFKGVVFNEMKGVMADPSYLYGTSMQSKLLPDHTYGVCSGGNPANIPQLTWEELKDFHAGHYHPSNARFITYGDLPLENHLKFINEKVMINFDKIDPGTEVPLQSRWNNSRSATIQCAPDDMAANQEKQTTYSKSFILPEVSDIFESFTAAMICNLLIDGPASPFYKTLIESGMGSDYSPMTGYHSHQKEAVFSIGLQGINQDDASKLDQIIRDTFVETAKNGFSSERIDAMLHRLELQHKHQSSQFGLGLTFNLMPIWQHGTDPIQALKVDSIVKQFRQHLKTDDQFLQKKCTEYFLTNTHHLNLTMTPDPEYKASLEKREKAQLESMLDNLSHEDKTKVYEQGIELSKSRVGVEDQLLFDKSEAVFFWAKASQFVLHNLVVALNKGSINQMHQTSHKTIFCKYETPVITCVQPTNGVTYFNAVLPVNGLRGDLMPYLPLFCEVFTQMGTHTTDYVTFSQREDLVTGGLSASATSSCFYGDSMTSETSVRLSSHCLDRNVSSMFDLWGELFRDSYNKSDITHRVNMNDTTRLQTLIRQRAQELANSVSFSGHLFAMKSAARPLAPSAGYSEQFGGLTQVNFMKQIADSDDIDDIIMKLNEIALYVLRNNKDAVSRFALHATPHAMSEATTSLTKFVENIQLSDVFHSSLKQVICYFPKKSMQSFYFISNVNDCLDRAVNHLSKYIGPIYRVFFKYLFSINLLFSIPNRTFHDLPLPVNFTSMCIATNTPYSHADNPALRLLARLITTKFLHKQIREKGGAYGGGAKHGDDGIFRFYSYRDPNNWKTIQAFKDGVKWALNGDFDQENIDEAKLAIFQSIDSPVSPCNRGLNIFNSGLYDVTIQQHRDRLLDVAKDELVDVA</sequence>
<dbReference type="InterPro" id="IPR011765">
    <property type="entry name" value="Pept_M16_N"/>
</dbReference>
<evidence type="ECO:0000256" key="12">
    <source>
        <dbReference type="ARBA" id="ARBA00032857"/>
    </source>
</evidence>